<feature type="compositionally biased region" description="Pro residues" evidence="1">
    <location>
        <begin position="63"/>
        <end position="72"/>
    </location>
</feature>
<reference evidence="2 3" key="1">
    <citation type="journal article" date="2023" name="Arcadia Sci">
        <title>De novo assembly of a long-read Amblyomma americanum tick genome.</title>
        <authorList>
            <person name="Chou S."/>
            <person name="Poskanzer K.E."/>
            <person name="Rollins M."/>
            <person name="Thuy-Boun P.S."/>
        </authorList>
    </citation>
    <scope>NUCLEOTIDE SEQUENCE [LARGE SCALE GENOMIC DNA]</scope>
    <source>
        <strain evidence="2">F_SG_1</strain>
        <tissue evidence="2">Salivary glands</tissue>
    </source>
</reference>
<name>A0AAQ4F0M5_AMBAM</name>
<proteinExistence type="predicted"/>
<feature type="compositionally biased region" description="Basic and acidic residues" evidence="1">
    <location>
        <begin position="135"/>
        <end position="146"/>
    </location>
</feature>
<evidence type="ECO:0000313" key="2">
    <source>
        <dbReference type="EMBL" id="KAK8780501.1"/>
    </source>
</evidence>
<dbReference type="AlphaFoldDB" id="A0AAQ4F0M5"/>
<feature type="compositionally biased region" description="Basic and acidic residues" evidence="1">
    <location>
        <begin position="91"/>
        <end position="100"/>
    </location>
</feature>
<feature type="compositionally biased region" description="Basic and acidic residues" evidence="1">
    <location>
        <begin position="195"/>
        <end position="209"/>
    </location>
</feature>
<feature type="compositionally biased region" description="Basic and acidic residues" evidence="1">
    <location>
        <begin position="1"/>
        <end position="18"/>
    </location>
</feature>
<feature type="compositionally biased region" description="Low complexity" evidence="1">
    <location>
        <begin position="107"/>
        <end position="133"/>
    </location>
</feature>
<feature type="compositionally biased region" description="Polar residues" evidence="1">
    <location>
        <begin position="34"/>
        <end position="51"/>
    </location>
</feature>
<accession>A0AAQ4F0M5</accession>
<dbReference type="EMBL" id="JARKHS020008784">
    <property type="protein sequence ID" value="KAK8780501.1"/>
    <property type="molecule type" value="Genomic_DNA"/>
</dbReference>
<feature type="region of interest" description="Disordered" evidence="1">
    <location>
        <begin position="283"/>
        <end position="334"/>
    </location>
</feature>
<organism evidence="2 3">
    <name type="scientific">Amblyomma americanum</name>
    <name type="common">Lone star tick</name>
    <dbReference type="NCBI Taxonomy" id="6943"/>
    <lineage>
        <taxon>Eukaryota</taxon>
        <taxon>Metazoa</taxon>
        <taxon>Ecdysozoa</taxon>
        <taxon>Arthropoda</taxon>
        <taxon>Chelicerata</taxon>
        <taxon>Arachnida</taxon>
        <taxon>Acari</taxon>
        <taxon>Parasitiformes</taxon>
        <taxon>Ixodida</taxon>
        <taxon>Ixodoidea</taxon>
        <taxon>Ixodidae</taxon>
        <taxon>Amblyomminae</taxon>
        <taxon>Amblyomma</taxon>
    </lineage>
</organism>
<keyword evidence="3" id="KW-1185">Reference proteome</keyword>
<comment type="caution">
    <text evidence="2">The sequence shown here is derived from an EMBL/GenBank/DDBJ whole genome shotgun (WGS) entry which is preliminary data.</text>
</comment>
<feature type="region of interest" description="Disordered" evidence="1">
    <location>
        <begin position="1"/>
        <end position="156"/>
    </location>
</feature>
<feature type="compositionally biased region" description="Low complexity" evidence="1">
    <location>
        <begin position="147"/>
        <end position="156"/>
    </location>
</feature>
<feature type="compositionally biased region" description="Low complexity" evidence="1">
    <location>
        <begin position="319"/>
        <end position="328"/>
    </location>
</feature>
<evidence type="ECO:0000256" key="1">
    <source>
        <dbReference type="SAM" id="MobiDB-lite"/>
    </source>
</evidence>
<evidence type="ECO:0000313" key="3">
    <source>
        <dbReference type="Proteomes" id="UP001321473"/>
    </source>
</evidence>
<sequence length="367" mass="39611">MEHTPEETQQKPAGDEQQNKPIAEVPPSRPGILKSTQSSFQPLKQASTKTLRFQMDEHEEPLPAAPLAPTTPTPQEQVSEAGASASPPTQDKPKEVRSKIDVSPPMSLSTENSLSESRSSSTSSSLSQGSGDSDSPERSDFMEERGALSAASAAVPAAPTAPIFKLLGGHKLKLPPWFPEDVIRYFAAPSQTQGDKARDAETRRQHAESGDAEEEDDSSTSLPFEDAPWRPSLPHQTLMALLGGLALVFLVSAMVRDSRRSGDVSTMRQHFEQDVAVSTVNVGENQDSPLPQIPLNDIEEPPQATVTPDKPTFADSENPAEATAPTEASDLSDLPKLQEVLGKVRQMRSGTLRPLRIQKVSLTLESN</sequence>
<feature type="region of interest" description="Disordered" evidence="1">
    <location>
        <begin position="189"/>
        <end position="229"/>
    </location>
</feature>
<protein>
    <submittedName>
        <fullName evidence="2">Uncharacterized protein</fullName>
    </submittedName>
</protein>
<dbReference type="Proteomes" id="UP001321473">
    <property type="component" value="Unassembled WGS sequence"/>
</dbReference>
<gene>
    <name evidence="2" type="ORF">V5799_018158</name>
</gene>